<feature type="transmembrane region" description="Helical" evidence="1">
    <location>
        <begin position="338"/>
        <end position="359"/>
    </location>
</feature>
<evidence type="ECO:0000256" key="1">
    <source>
        <dbReference type="SAM" id="Phobius"/>
    </source>
</evidence>
<name>A0A9P7YLQ4_9HELO</name>
<comment type="caution">
    <text evidence="2">The sequence shown here is derived from an EMBL/GenBank/DDBJ whole genome shotgun (WGS) entry which is preliminary data.</text>
</comment>
<evidence type="ECO:0000313" key="2">
    <source>
        <dbReference type="EMBL" id="KAG9235323.1"/>
    </source>
</evidence>
<dbReference type="OrthoDB" id="4582561at2759"/>
<sequence length="366" mass="40566">MASNETQLGSCDALSTRGSVVDYMQVINTTTNGFNESLLELCRSNICNSLWGFGNSDISGIGMIVGYLFETILGFGLAFCIAVLGTTTSNKYKKVLIESYRTFFNCAVFFAFSIQIACVIVLVRRDFSITANGLGAFTTQITWTIALLSMLPLICAIVSLDKVDTKKSGYRFFLFCGCWLMFFYTFISHMIGDFSPSQIQKGSISTPTSVESPAAYSKEWEILENMCLGVVDQLTGQEQNIMSGFGAAGSIVVIGYGLAKLLWLIVSGLHSDSGEKFKNKCSRFTPGKRWDVHLTLGAYFVLFYLTIPQFWAVFRLRDIQKALSERTNNAYTDDQWNFGQVVAVMIFAPVFTEVGLYLISGNIDSH</sequence>
<reference evidence="2" key="1">
    <citation type="journal article" date="2021" name="IMA Fungus">
        <title>Genomic characterization of three marine fungi, including Emericellopsis atlantica sp. nov. with signatures of a generalist lifestyle and marine biomass degradation.</title>
        <authorList>
            <person name="Hagestad O.C."/>
            <person name="Hou L."/>
            <person name="Andersen J.H."/>
            <person name="Hansen E.H."/>
            <person name="Altermark B."/>
            <person name="Li C."/>
            <person name="Kuhnert E."/>
            <person name="Cox R.J."/>
            <person name="Crous P.W."/>
            <person name="Spatafora J.W."/>
            <person name="Lail K."/>
            <person name="Amirebrahimi M."/>
            <person name="Lipzen A."/>
            <person name="Pangilinan J."/>
            <person name="Andreopoulos W."/>
            <person name="Hayes R.D."/>
            <person name="Ng V."/>
            <person name="Grigoriev I.V."/>
            <person name="Jackson S.A."/>
            <person name="Sutton T.D.S."/>
            <person name="Dobson A.D.W."/>
            <person name="Rama T."/>
        </authorList>
    </citation>
    <scope>NUCLEOTIDE SEQUENCE</scope>
    <source>
        <strain evidence="2">TRa018bII</strain>
    </source>
</reference>
<keyword evidence="1" id="KW-0472">Membrane</keyword>
<dbReference type="Proteomes" id="UP000824998">
    <property type="component" value="Unassembled WGS sequence"/>
</dbReference>
<feature type="transmembrane region" description="Helical" evidence="1">
    <location>
        <begin position="143"/>
        <end position="160"/>
    </location>
</feature>
<dbReference type="AlphaFoldDB" id="A0A9P7YLQ4"/>
<feature type="transmembrane region" description="Helical" evidence="1">
    <location>
        <begin position="290"/>
        <end position="314"/>
    </location>
</feature>
<protein>
    <submittedName>
        <fullName evidence="2">Uncharacterized protein</fullName>
    </submittedName>
</protein>
<gene>
    <name evidence="2" type="ORF">BJ875DRAFT_276889</name>
</gene>
<keyword evidence="1" id="KW-1133">Transmembrane helix</keyword>
<dbReference type="EMBL" id="MU251435">
    <property type="protein sequence ID" value="KAG9235323.1"/>
    <property type="molecule type" value="Genomic_DNA"/>
</dbReference>
<accession>A0A9P7YLQ4</accession>
<keyword evidence="3" id="KW-1185">Reference proteome</keyword>
<proteinExistence type="predicted"/>
<keyword evidence="1" id="KW-0812">Transmembrane</keyword>
<evidence type="ECO:0000313" key="3">
    <source>
        <dbReference type="Proteomes" id="UP000824998"/>
    </source>
</evidence>
<feature type="transmembrane region" description="Helical" evidence="1">
    <location>
        <begin position="245"/>
        <end position="269"/>
    </location>
</feature>
<feature type="transmembrane region" description="Helical" evidence="1">
    <location>
        <begin position="103"/>
        <end position="123"/>
    </location>
</feature>
<feature type="transmembrane region" description="Helical" evidence="1">
    <location>
        <begin position="172"/>
        <end position="191"/>
    </location>
</feature>
<feature type="transmembrane region" description="Helical" evidence="1">
    <location>
        <begin position="58"/>
        <end position="83"/>
    </location>
</feature>
<organism evidence="2 3">
    <name type="scientific">Amylocarpus encephaloides</name>
    <dbReference type="NCBI Taxonomy" id="45428"/>
    <lineage>
        <taxon>Eukaryota</taxon>
        <taxon>Fungi</taxon>
        <taxon>Dikarya</taxon>
        <taxon>Ascomycota</taxon>
        <taxon>Pezizomycotina</taxon>
        <taxon>Leotiomycetes</taxon>
        <taxon>Helotiales</taxon>
        <taxon>Helotiales incertae sedis</taxon>
        <taxon>Amylocarpus</taxon>
    </lineage>
</organism>